<dbReference type="PIRSF" id="PIRSF000103">
    <property type="entry name" value="HIBADH"/>
    <property type="match status" value="1"/>
</dbReference>
<evidence type="ECO:0000259" key="4">
    <source>
        <dbReference type="Pfam" id="PF14833"/>
    </source>
</evidence>
<dbReference type="PANTHER" id="PTHR22981">
    <property type="entry name" value="3-HYDROXYISOBUTYRATE DEHYDROGENASE-RELATED"/>
    <property type="match status" value="1"/>
</dbReference>
<dbReference type="Proteomes" id="UP001501671">
    <property type="component" value="Unassembled WGS sequence"/>
</dbReference>
<gene>
    <name evidence="5" type="ORF">GCM10023144_39500</name>
</gene>
<keyword evidence="2" id="KW-0520">NAD</keyword>
<evidence type="ECO:0000313" key="6">
    <source>
        <dbReference type="Proteomes" id="UP001501671"/>
    </source>
</evidence>
<sequence length="303" mass="31154">MLDRHIGFIGLGAMGGALAERLLQSGATLHVHDVDPQAVARFVAAGAHACDSPRAVADSVELAIGCLPNGHVSKAVALGENGIVHGARVKTYVECSTIGRATVMAMAEGLAAKGIALIDAPVSGGPKGARAGTLSVIASGPREAVAVALPVLAAFGPKQFVVGEQAGMAQMMKLVNNLVSAANMASAFEAVVLGAKAGLDPDVMVEVLNGSTGRNTATETKLPQSVLTRSFDYGAKVDVIYKDVHLALAEAEALGVPMWVGQNTGQMWRHAVSQGAGAQDYTVLIRFMEQWAGVEVKGKGVRP</sequence>
<dbReference type="Pfam" id="PF14833">
    <property type="entry name" value="NAD_binding_11"/>
    <property type="match status" value="1"/>
</dbReference>
<dbReference type="EMBL" id="BAABFO010000024">
    <property type="protein sequence ID" value="GAA4340156.1"/>
    <property type="molecule type" value="Genomic_DNA"/>
</dbReference>
<feature type="domain" description="6-phosphogluconate dehydrogenase NADP-binding" evidence="3">
    <location>
        <begin position="6"/>
        <end position="163"/>
    </location>
</feature>
<dbReference type="InterPro" id="IPR008927">
    <property type="entry name" value="6-PGluconate_DH-like_C_sf"/>
</dbReference>
<dbReference type="RefSeq" id="WP_345251614.1">
    <property type="nucleotide sequence ID" value="NZ_BAABFO010000024.1"/>
</dbReference>
<dbReference type="InterPro" id="IPR015815">
    <property type="entry name" value="HIBADH-related"/>
</dbReference>
<name>A0ABP8HJE5_9BURK</name>
<accession>A0ABP8HJE5</accession>
<feature type="domain" description="3-hydroxyisobutyrate dehydrogenase-like NAD-binding" evidence="4">
    <location>
        <begin position="167"/>
        <end position="287"/>
    </location>
</feature>
<dbReference type="InterPro" id="IPR029154">
    <property type="entry name" value="HIBADH-like_NADP-bd"/>
</dbReference>
<reference evidence="6" key="1">
    <citation type="journal article" date="2019" name="Int. J. Syst. Evol. Microbiol.">
        <title>The Global Catalogue of Microorganisms (GCM) 10K type strain sequencing project: providing services to taxonomists for standard genome sequencing and annotation.</title>
        <authorList>
            <consortium name="The Broad Institute Genomics Platform"/>
            <consortium name="The Broad Institute Genome Sequencing Center for Infectious Disease"/>
            <person name="Wu L."/>
            <person name="Ma J."/>
        </authorList>
    </citation>
    <scope>NUCLEOTIDE SEQUENCE [LARGE SCALE GENOMIC DNA]</scope>
    <source>
        <strain evidence="6">JCM 17666</strain>
    </source>
</reference>
<dbReference type="SUPFAM" id="SSF51735">
    <property type="entry name" value="NAD(P)-binding Rossmann-fold domains"/>
    <property type="match status" value="1"/>
</dbReference>
<dbReference type="SUPFAM" id="SSF48179">
    <property type="entry name" value="6-phosphogluconate dehydrogenase C-terminal domain-like"/>
    <property type="match status" value="1"/>
</dbReference>
<dbReference type="InterPro" id="IPR006115">
    <property type="entry name" value="6PGDH_NADP-bd"/>
</dbReference>
<evidence type="ECO:0000259" key="3">
    <source>
        <dbReference type="Pfam" id="PF03446"/>
    </source>
</evidence>
<evidence type="ECO:0000313" key="5">
    <source>
        <dbReference type="EMBL" id="GAA4340156.1"/>
    </source>
</evidence>
<proteinExistence type="predicted"/>
<keyword evidence="1" id="KW-0560">Oxidoreductase</keyword>
<dbReference type="InterPro" id="IPR013328">
    <property type="entry name" value="6PGD_dom2"/>
</dbReference>
<evidence type="ECO:0000256" key="2">
    <source>
        <dbReference type="ARBA" id="ARBA00023027"/>
    </source>
</evidence>
<dbReference type="PANTHER" id="PTHR22981:SF7">
    <property type="entry name" value="3-HYDROXYISOBUTYRATE DEHYDROGENASE, MITOCHONDRIAL"/>
    <property type="match status" value="1"/>
</dbReference>
<dbReference type="Gene3D" id="3.40.50.720">
    <property type="entry name" value="NAD(P)-binding Rossmann-like Domain"/>
    <property type="match status" value="1"/>
</dbReference>
<keyword evidence="6" id="KW-1185">Reference proteome</keyword>
<protein>
    <submittedName>
        <fullName evidence="5">NAD(P)-dependent oxidoreductase</fullName>
    </submittedName>
</protein>
<organism evidence="5 6">
    <name type="scientific">Pigmentiphaga soli</name>
    <dbReference type="NCBI Taxonomy" id="1007095"/>
    <lineage>
        <taxon>Bacteria</taxon>
        <taxon>Pseudomonadati</taxon>
        <taxon>Pseudomonadota</taxon>
        <taxon>Betaproteobacteria</taxon>
        <taxon>Burkholderiales</taxon>
        <taxon>Alcaligenaceae</taxon>
        <taxon>Pigmentiphaga</taxon>
    </lineage>
</organism>
<dbReference type="Gene3D" id="1.10.1040.10">
    <property type="entry name" value="N-(1-d-carboxylethyl)-l-norvaline Dehydrogenase, domain 2"/>
    <property type="match status" value="1"/>
</dbReference>
<dbReference type="Pfam" id="PF03446">
    <property type="entry name" value="NAD_binding_2"/>
    <property type="match status" value="1"/>
</dbReference>
<dbReference type="InterPro" id="IPR036291">
    <property type="entry name" value="NAD(P)-bd_dom_sf"/>
</dbReference>
<evidence type="ECO:0000256" key="1">
    <source>
        <dbReference type="ARBA" id="ARBA00023002"/>
    </source>
</evidence>
<comment type="caution">
    <text evidence="5">The sequence shown here is derived from an EMBL/GenBank/DDBJ whole genome shotgun (WGS) entry which is preliminary data.</text>
</comment>